<dbReference type="FunFam" id="3.20.20.70:FF:000019">
    <property type="entry name" value="Delta-aminolevulinic acid dehydratase"/>
    <property type="match status" value="1"/>
</dbReference>
<organism evidence="15 16">
    <name type="scientific">Methanoregula formicica (strain DSM 22288 / NBRC 105244 / SMSP)</name>
    <dbReference type="NCBI Taxonomy" id="593750"/>
    <lineage>
        <taxon>Archaea</taxon>
        <taxon>Methanobacteriati</taxon>
        <taxon>Methanobacteriota</taxon>
        <taxon>Stenosarchaea group</taxon>
        <taxon>Methanomicrobia</taxon>
        <taxon>Methanomicrobiales</taxon>
        <taxon>Methanoregulaceae</taxon>
        <taxon>Methanoregula</taxon>
    </lineage>
</organism>
<comment type="pathway">
    <text evidence="1">Porphyrin-containing compound metabolism; protoporphyrin-IX biosynthesis; coproporphyrinogen-III from 5-aminolevulinate: step 1/4.</text>
</comment>
<dbReference type="PIRSF" id="PIRSF001415">
    <property type="entry name" value="Porphbilin_synth"/>
    <property type="match status" value="1"/>
</dbReference>
<feature type="binding site" evidence="12">
    <location>
        <position position="241"/>
    </location>
    <ligand>
        <name>Mg(2+)</name>
        <dbReference type="ChEBI" id="CHEBI:18420"/>
    </ligand>
</feature>
<protein>
    <recommendedName>
        <fullName evidence="4 13">Delta-aminolevulinic acid dehydratase</fullName>
        <ecNumber evidence="3 13">4.2.1.24</ecNumber>
    </recommendedName>
</protein>
<evidence type="ECO:0000256" key="14">
    <source>
        <dbReference type="RuleBase" id="RU004161"/>
    </source>
</evidence>
<evidence type="ECO:0000256" key="11">
    <source>
        <dbReference type="PIRSR" id="PIRSR001415-3"/>
    </source>
</evidence>
<dbReference type="PANTHER" id="PTHR11458">
    <property type="entry name" value="DELTA-AMINOLEVULINIC ACID DEHYDRATASE"/>
    <property type="match status" value="1"/>
</dbReference>
<evidence type="ECO:0000256" key="9">
    <source>
        <dbReference type="PIRSR" id="PIRSR001415-1"/>
    </source>
</evidence>
<dbReference type="InterPro" id="IPR013785">
    <property type="entry name" value="Aldolase_TIM"/>
</dbReference>
<dbReference type="InParanoid" id="L0HDQ8"/>
<dbReference type="STRING" id="593750.Metfor_1839"/>
<dbReference type="eggNOG" id="arCOG04300">
    <property type="taxonomic scope" value="Archaea"/>
</dbReference>
<keyword evidence="5" id="KW-0350">Heme biosynthesis</keyword>
<keyword evidence="11" id="KW-0479">Metal-binding</keyword>
<evidence type="ECO:0000256" key="2">
    <source>
        <dbReference type="ARBA" id="ARBA00008055"/>
    </source>
</evidence>
<feature type="binding site" evidence="11">
    <location>
        <position position="134"/>
    </location>
    <ligand>
        <name>Zn(2+)</name>
        <dbReference type="ChEBI" id="CHEBI:29105"/>
        <note>catalytic</note>
    </ligand>
</feature>
<evidence type="ECO:0000256" key="13">
    <source>
        <dbReference type="RuleBase" id="RU000515"/>
    </source>
</evidence>
<dbReference type="EC" id="4.2.1.24" evidence="3 13"/>
<comment type="subunit">
    <text evidence="13">Homooctamer.</text>
</comment>
<dbReference type="Proteomes" id="UP000010824">
    <property type="component" value="Chromosome"/>
</dbReference>
<evidence type="ECO:0000313" key="15">
    <source>
        <dbReference type="EMBL" id="AGB02862.1"/>
    </source>
</evidence>
<gene>
    <name evidence="15" type="ordered locus">Metfor_1839</name>
</gene>
<keyword evidence="11" id="KW-0862">Zinc</keyword>
<evidence type="ECO:0000256" key="4">
    <source>
        <dbReference type="ARBA" id="ARBA00020771"/>
    </source>
</evidence>
<feature type="binding site" evidence="10">
    <location>
        <position position="320"/>
    </location>
    <ligand>
        <name>5-aminolevulinate</name>
        <dbReference type="ChEBI" id="CHEBI:356416"/>
        <label>2</label>
    </ligand>
</feature>
<dbReference type="NCBIfam" id="NF006762">
    <property type="entry name" value="PRK09283.1"/>
    <property type="match status" value="1"/>
</dbReference>
<evidence type="ECO:0000256" key="6">
    <source>
        <dbReference type="ARBA" id="ARBA00023239"/>
    </source>
</evidence>
<dbReference type="GO" id="GO:0004655">
    <property type="term" value="F:porphobilinogen synthase activity"/>
    <property type="evidence" value="ECO:0007669"/>
    <property type="project" value="UniProtKB-EC"/>
</dbReference>
<keyword evidence="7 13" id="KW-0627">Porphyrin biosynthesis</keyword>
<keyword evidence="16" id="KW-1185">Reference proteome</keyword>
<reference evidence="15 16" key="2">
    <citation type="journal article" date="2014" name="Genome Announc.">
        <title>Complete Genome Sequence of Methanoregula formicica SMSPT, a Mesophilic Hydrogenotrophic Methanogen Isolated from a Methanogenic Upflow Anaerobic Sludge Blanket Reactor.</title>
        <authorList>
            <person name="Yamamoto K."/>
            <person name="Tamaki H."/>
            <person name="Cadillo-Quiroz H."/>
            <person name="Imachi H."/>
            <person name="Kyrpides N."/>
            <person name="Woyke T."/>
            <person name="Goodwin L."/>
            <person name="Zinder S.H."/>
            <person name="Kamagata Y."/>
            <person name="Liu W.T."/>
        </authorList>
    </citation>
    <scope>NUCLEOTIDE SEQUENCE [LARGE SCALE GENOMIC DNA]</scope>
    <source>
        <strain evidence="16">DSM 22288 / NBRC 105244 / SMSP</strain>
    </source>
</reference>
<dbReference type="GO" id="GO:0006782">
    <property type="term" value="P:protoporphyrinogen IX biosynthetic process"/>
    <property type="evidence" value="ECO:0007669"/>
    <property type="project" value="UniProtKB-UniPathway"/>
</dbReference>
<feature type="active site" description="Schiff-base intermediate with substrate" evidence="9">
    <location>
        <position position="256"/>
    </location>
</feature>
<reference evidence="16" key="1">
    <citation type="submission" date="2011-12" db="EMBL/GenBank/DDBJ databases">
        <title>Complete sequence of Methanoregula formicicum SMSP.</title>
        <authorList>
            <person name="Lucas S."/>
            <person name="Han J."/>
            <person name="Lapidus A."/>
            <person name="Cheng J.-F."/>
            <person name="Goodwin L."/>
            <person name="Pitluck S."/>
            <person name="Peters L."/>
            <person name="Ovchinnikova G."/>
            <person name="Teshima H."/>
            <person name="Detter J.C."/>
            <person name="Han C."/>
            <person name="Tapia R."/>
            <person name="Land M."/>
            <person name="Hauser L."/>
            <person name="Kyrpides N."/>
            <person name="Ivanova N."/>
            <person name="Pagani I."/>
            <person name="Imachi H."/>
            <person name="Tamaki H."/>
            <person name="Sekiguchi Y."/>
            <person name="Kamagata Y."/>
            <person name="Cadillo-Quiroz H."/>
            <person name="Zinder S."/>
            <person name="Liu W.-T."/>
            <person name="Woyke T."/>
        </authorList>
    </citation>
    <scope>NUCLEOTIDE SEQUENCE [LARGE SCALE GENOMIC DNA]</scope>
    <source>
        <strain evidence="16">DSM 22288 / NBRC 105244 / SMSP</strain>
    </source>
</reference>
<dbReference type="Gene3D" id="3.20.20.70">
    <property type="entry name" value="Aldolase class I"/>
    <property type="match status" value="1"/>
</dbReference>
<dbReference type="KEGG" id="mfo:Metfor_1839"/>
<comment type="catalytic activity">
    <reaction evidence="8 13">
        <text>2 5-aminolevulinate = porphobilinogen + 2 H2O + H(+)</text>
        <dbReference type="Rhea" id="RHEA:24064"/>
        <dbReference type="ChEBI" id="CHEBI:15377"/>
        <dbReference type="ChEBI" id="CHEBI:15378"/>
        <dbReference type="ChEBI" id="CHEBI:58126"/>
        <dbReference type="ChEBI" id="CHEBI:356416"/>
        <dbReference type="EC" id="4.2.1.24"/>
    </reaction>
</comment>
<name>L0HDQ8_METFS</name>
<dbReference type="InterPro" id="IPR030656">
    <property type="entry name" value="ALAD_AS"/>
</dbReference>
<dbReference type="EMBL" id="CP003167">
    <property type="protein sequence ID" value="AGB02862.1"/>
    <property type="molecule type" value="Genomic_DNA"/>
</dbReference>
<dbReference type="GO" id="GO:0008270">
    <property type="term" value="F:zinc ion binding"/>
    <property type="evidence" value="ECO:0007669"/>
    <property type="project" value="TreeGrafter"/>
</dbReference>
<feature type="binding site" evidence="11">
    <location>
        <position position="126"/>
    </location>
    <ligand>
        <name>Zn(2+)</name>
        <dbReference type="ChEBI" id="CHEBI:29105"/>
        <note>catalytic</note>
    </ligand>
</feature>
<dbReference type="FunCoup" id="L0HDQ8">
    <property type="interactions" value="230"/>
</dbReference>
<evidence type="ECO:0000256" key="1">
    <source>
        <dbReference type="ARBA" id="ARBA00004694"/>
    </source>
</evidence>
<evidence type="ECO:0000256" key="8">
    <source>
        <dbReference type="ARBA" id="ARBA00047651"/>
    </source>
</evidence>
<evidence type="ECO:0000256" key="5">
    <source>
        <dbReference type="ARBA" id="ARBA00023133"/>
    </source>
</evidence>
<dbReference type="AlphaFoldDB" id="L0HDQ8"/>
<dbReference type="PRINTS" id="PR00144">
    <property type="entry name" value="DALDHYDRTASE"/>
</dbReference>
<feature type="binding site" evidence="10">
    <location>
        <position position="281"/>
    </location>
    <ligand>
        <name>5-aminolevulinate</name>
        <dbReference type="ChEBI" id="CHEBI:356416"/>
        <label>2</label>
    </ligand>
</feature>
<evidence type="ECO:0000256" key="12">
    <source>
        <dbReference type="PIRSR" id="PIRSR001415-5"/>
    </source>
</evidence>
<dbReference type="PROSITE" id="PS00169">
    <property type="entry name" value="D_ALA_DEHYDRATASE"/>
    <property type="match status" value="1"/>
</dbReference>
<evidence type="ECO:0000256" key="3">
    <source>
        <dbReference type="ARBA" id="ARBA00012053"/>
    </source>
</evidence>
<proteinExistence type="inferred from homology"/>
<dbReference type="Pfam" id="PF00490">
    <property type="entry name" value="ALAD"/>
    <property type="match status" value="1"/>
</dbReference>
<evidence type="ECO:0000256" key="7">
    <source>
        <dbReference type="ARBA" id="ARBA00023244"/>
    </source>
</evidence>
<feature type="binding site" evidence="11">
    <location>
        <position position="124"/>
    </location>
    <ligand>
        <name>Zn(2+)</name>
        <dbReference type="ChEBI" id="CHEBI:29105"/>
        <note>catalytic</note>
    </ligand>
</feature>
<feature type="active site" description="Schiff-base intermediate with substrate" evidence="9">
    <location>
        <position position="203"/>
    </location>
</feature>
<feature type="binding site" evidence="10">
    <location>
        <position position="213"/>
    </location>
    <ligand>
        <name>5-aminolevulinate</name>
        <dbReference type="ChEBI" id="CHEBI:356416"/>
        <label>1</label>
    </ligand>
</feature>
<dbReference type="HOGENOM" id="CLU_035731_0_0_2"/>
<evidence type="ECO:0000256" key="10">
    <source>
        <dbReference type="PIRSR" id="PIRSR001415-2"/>
    </source>
</evidence>
<feature type="binding site" evidence="10">
    <location>
        <position position="225"/>
    </location>
    <ligand>
        <name>5-aminolevulinate</name>
        <dbReference type="ChEBI" id="CHEBI:356416"/>
        <label>1</label>
    </ligand>
</feature>
<evidence type="ECO:0000313" key="16">
    <source>
        <dbReference type="Proteomes" id="UP000010824"/>
    </source>
</evidence>
<dbReference type="GO" id="GO:0005829">
    <property type="term" value="C:cytosol"/>
    <property type="evidence" value="ECO:0007669"/>
    <property type="project" value="TreeGrafter"/>
</dbReference>
<sequence>MVAKTSIFPKRRMRRTRSRNIQPLLREITLSRNDLIAPLFVDENISEKKPISAMPGQFRYPVSGIAGEAADLWKKGIRAILLFGIPKEKDAEAKSAYDPQGVVQQAVRNVKGAVPGMVVITDVCACEYTDHGHCGIVGETRGGTDLLNDPSLVLMNRIALSHAEAGADIVAPSCMLDGMVGSIRTALDEAGYDEVLIMSYSTKFASALYGPFREAADSGFSFGDRSTYQIHPANSREALLESQMDVDEGADILMVKPAGFYLDVLSEVATLGLPVAAYQVSGEYSMIRAAAQNGWLREREAIIESLTCIKRAGADLIITYFAGEVAGWLHEH</sequence>
<keyword evidence="6 13" id="KW-0456">Lyase</keyword>
<dbReference type="PANTHER" id="PTHR11458:SF0">
    <property type="entry name" value="DELTA-AMINOLEVULINIC ACID DEHYDRATASE"/>
    <property type="match status" value="1"/>
</dbReference>
<dbReference type="InterPro" id="IPR001731">
    <property type="entry name" value="ALAD"/>
</dbReference>
<keyword evidence="12" id="KW-0460">Magnesium</keyword>
<dbReference type="CDD" id="cd00384">
    <property type="entry name" value="ALAD_PBGS"/>
    <property type="match status" value="1"/>
</dbReference>
<accession>L0HDQ8</accession>
<dbReference type="UniPathway" id="UPA00251">
    <property type="reaction ID" value="UER00318"/>
</dbReference>
<dbReference type="SMART" id="SM01004">
    <property type="entry name" value="ALAD"/>
    <property type="match status" value="1"/>
</dbReference>
<comment type="similarity">
    <text evidence="2 14">Belongs to the ALAD family.</text>
</comment>
<dbReference type="SUPFAM" id="SSF51569">
    <property type="entry name" value="Aldolase"/>
    <property type="match status" value="1"/>
</dbReference>